<feature type="coiled-coil region" evidence="1">
    <location>
        <begin position="608"/>
        <end position="660"/>
    </location>
</feature>
<feature type="coiled-coil region" evidence="1">
    <location>
        <begin position="464"/>
        <end position="534"/>
    </location>
</feature>
<name>I7M075_TETTS</name>
<gene>
    <name evidence="3" type="ORF">TTHERM_00420270</name>
</gene>
<dbReference type="EMBL" id="GG662536">
    <property type="protein sequence ID" value="EAR85619.2"/>
    <property type="molecule type" value="Genomic_DNA"/>
</dbReference>
<feature type="region of interest" description="Disordered" evidence="2">
    <location>
        <begin position="2015"/>
        <end position="2039"/>
    </location>
</feature>
<feature type="region of interest" description="Disordered" evidence="2">
    <location>
        <begin position="131"/>
        <end position="173"/>
    </location>
</feature>
<dbReference type="Proteomes" id="UP000009168">
    <property type="component" value="Unassembled WGS sequence"/>
</dbReference>
<feature type="region of interest" description="Disordered" evidence="2">
    <location>
        <begin position="729"/>
        <end position="753"/>
    </location>
</feature>
<dbReference type="GeneID" id="7827244"/>
<dbReference type="InParanoid" id="I7M075"/>
<sequence length="2292" mass="268140">MDSFENSVNNSSDCIQNPLCNQNLSQQVLQNNQQYSSQYSLSQKNEAFNSSQNKPLSQQFLPHIDNTLKLEDLNGKSSAKHNQCKNIQQEQLFQQQQSMQTLKSFNSSNILYQQSTLTTHTNVLNHNQNLDQQNMDSNQSCNNMHQNHLSNSSQDIPYSESHKNSQQSIHQIHKLQQQIQADTIASNQQNIYSQKSLIYDFEGQKQFQEGQQEELDDQVRFFSTQQDEDNTNTLKISNSNQFKQDSETQYSYDKIRECQQISSSKISQKNEGQANNNTRNLAINQPLINNNNPQNNRKGSLCASNFSGNMGLANNDENIQVKIVNEILNFDDQKFNFTVFSNLNATGQQQFMNTNNVEIGSRIENSTIKNLFNSTKDFQDISALMANIEYTEQNMKLIDELNQLNKAIKDTEQKIEQISTQQNNLNGFQNEAIYFNSLTVKDRLKNIDEYRNKNLEPTHLKEMLNGRQQHLKSLNKDLIKLESERERQKQLEGDIIKKVDKDFQKDIDLMNQGLKEISNLKSEVLREMQSEEELGHNLQERKSLGKEELIAKLMQRAEMVAQMEDFEEIQEDFKQKFPLEAKYLFQQLQLKKDLETMQKKHQDYVSSKKEKMSLLEQIQQQIKELNEFAQYKYSAIQEVLNYKQQQLRIYNDKMETIEEQINKKCSNFGFESGQNVFLQIFDERFMVLSKQALEKQIQLIESEETQLNDQYLEQIEALEQGVQISQYSPSESSTSSISLKSSPQSSPLRSLKSNFSQSLKNHNQVTGSPSNNCNSISKQTLSANQYPQDDISQCKSEHQKVKEIFLIRSTMLRKWKEKAKEYLSSLEIQINTLQFQNNGHQIDRQHIKNLIQFYLDSTKISYEQTEIDFLADLYEQYFEAFSQQKLIVIDNRNEESENCLQIEEVEKKVKELKEANEQVQLEILTNDEDVQKIINIIKQKEQEINSKRIIMENILLQQADQAFQDYIEQQSEVFEGLQKTYGSKALQQIKLGHHKQFREIMKQNQEKRMQKFEEVQAQITKLNQQIQDNIKYVDTNLSEDLGAIQAQIDDSFQKKSQLQVDYQTILEKEKEFERQLESLLQAKKVKVIEILQDNSNYISQSTYEKRKIKLQKEIEDCESEIKIIEQNLKNLLTQDIYSLPLKEQINKLNIQTFEDSYDRNKENQNPNEGERQFLVHQSVNANVLKKDLEELQMQRLALESRLIEINFNINTANNSDFKSCNLVIPYENTNKLQSQVDQKMKEDTKTLKNSCTNTDHEQPNTQNKFKKELISHEQPAFFNGSGSEINSRKQQKLVQNNNILFNQIDENSSFLIRSQLGGNQMFNTADQMIDQKQFENKNIKAIENLSQYHFGMENDLDQISGNKKISSYKNEKQKFNSSLSQHSEHTYKIENVNQNVQISSNEQFKQNQHELKQDLTSDLRGIKQDEFECNDYRLNSNLNNQSDLCKIKQQLFGTRNHQLENQGEYFSSLNEPHYGLIQNHKIQFVEHEDDPIIIANTTSKNLQKQRNILNQYHQIAIQNNNNNQCQQNIFQSQPMQSDNIIQQNPMESNRDFSSHFTNEAVFKNIEDTQSLKNGLKNKDIIQNQFNQQQYQQYEDLGQTLQTITEEQISTNRGQSARNYMQQYLNIHQITQNDQLNYQPNFIKDQQEREQALKYESFQNSKTKQPKLNLGQYHSYSNQITPKNINLSQQQVKAEQTNNYQENSQSLRERKKNQQIESLTINQKIANQNINYYNGTHIQQTQNNSRAKSLMCDAKESSKLLHENFKVKTNLKQNPKNQFSKTQNNYQIQEMSKNKQQRVDASLKQLNLDQNTYNNVCLQGFLASTINQQENLCPNIIQPLTQQFINLGMSKQQQKNIQPLLSHTSNSLCLQQNNYTINEAGNWFQTPNQNIQISFNSYLNSSLNKQKNLSKQPKQGAVDIQKCSNNYSLDVRCIQPQSSKHQNSQAYPVQNQYFENNYNQHQNLSFDPKLIYQSQDCQLQQFSNQDNTSFSSLQQQQIDQQLINFDQDIQKYQFMAQNKKKRRSKSEEMKGPSAQIQPQIKSNTINIKGPLLCNYQNNQRSKSQSVQGQGESLLNKNIQSLSSVNCQQIQNYQKQFIYKLHLEQLQNKEAQFLIQIKDLLEGTVIMKKFSQYQSLKQHVFNPFTCDQMPPENCGFGQRLINLHKNLTKIEIRHPLKQGTVESTINIDQILRYTIPNTTLELLKIQKELRQQKECFEQGLQQNKINIQNLPALENIDQISYYAFCIVLDKGGRIEFIAQDYKTFNMWIQGLQQIIKQKKLLPRLKNYIEQVQII</sequence>
<reference evidence="4" key="1">
    <citation type="journal article" date="2006" name="PLoS Biol.">
        <title>Macronuclear genome sequence of the ciliate Tetrahymena thermophila, a model eukaryote.</title>
        <authorList>
            <person name="Eisen J.A."/>
            <person name="Coyne R.S."/>
            <person name="Wu M."/>
            <person name="Wu D."/>
            <person name="Thiagarajan M."/>
            <person name="Wortman J.R."/>
            <person name="Badger J.H."/>
            <person name="Ren Q."/>
            <person name="Amedeo P."/>
            <person name="Jones K.M."/>
            <person name="Tallon L.J."/>
            <person name="Delcher A.L."/>
            <person name="Salzberg S.L."/>
            <person name="Silva J.C."/>
            <person name="Haas B.J."/>
            <person name="Majoros W.H."/>
            <person name="Farzad M."/>
            <person name="Carlton J.M."/>
            <person name="Smith R.K. Jr."/>
            <person name="Garg J."/>
            <person name="Pearlman R.E."/>
            <person name="Karrer K.M."/>
            <person name="Sun L."/>
            <person name="Manning G."/>
            <person name="Elde N.C."/>
            <person name="Turkewitz A.P."/>
            <person name="Asai D.J."/>
            <person name="Wilkes D.E."/>
            <person name="Wang Y."/>
            <person name="Cai H."/>
            <person name="Collins K."/>
            <person name="Stewart B.A."/>
            <person name="Lee S.R."/>
            <person name="Wilamowska K."/>
            <person name="Weinberg Z."/>
            <person name="Ruzzo W.L."/>
            <person name="Wloga D."/>
            <person name="Gaertig J."/>
            <person name="Frankel J."/>
            <person name="Tsao C.-C."/>
            <person name="Gorovsky M.A."/>
            <person name="Keeling P.J."/>
            <person name="Waller R.F."/>
            <person name="Patron N.J."/>
            <person name="Cherry J.M."/>
            <person name="Stover N.A."/>
            <person name="Krieger C.J."/>
            <person name="del Toro C."/>
            <person name="Ryder H.F."/>
            <person name="Williamson S.C."/>
            <person name="Barbeau R.A."/>
            <person name="Hamilton E.P."/>
            <person name="Orias E."/>
        </authorList>
    </citation>
    <scope>NUCLEOTIDE SEQUENCE [LARGE SCALE GENOMIC DNA]</scope>
    <source>
        <strain evidence="4">SB210</strain>
    </source>
</reference>
<feature type="coiled-coil region" evidence="1">
    <location>
        <begin position="1062"/>
        <end position="1134"/>
    </location>
</feature>
<proteinExistence type="predicted"/>
<accession>I7M075</accession>
<evidence type="ECO:0000256" key="1">
    <source>
        <dbReference type="SAM" id="Coils"/>
    </source>
</evidence>
<feature type="coiled-coil region" evidence="1">
    <location>
        <begin position="387"/>
        <end position="421"/>
    </location>
</feature>
<evidence type="ECO:0000313" key="4">
    <source>
        <dbReference type="Proteomes" id="UP000009168"/>
    </source>
</evidence>
<organism evidence="3 4">
    <name type="scientific">Tetrahymena thermophila (strain SB210)</name>
    <dbReference type="NCBI Taxonomy" id="312017"/>
    <lineage>
        <taxon>Eukaryota</taxon>
        <taxon>Sar</taxon>
        <taxon>Alveolata</taxon>
        <taxon>Ciliophora</taxon>
        <taxon>Intramacronucleata</taxon>
        <taxon>Oligohymenophorea</taxon>
        <taxon>Hymenostomatida</taxon>
        <taxon>Tetrahymenina</taxon>
        <taxon>Tetrahymenidae</taxon>
        <taxon>Tetrahymena</taxon>
    </lineage>
</organism>
<keyword evidence="4" id="KW-1185">Reference proteome</keyword>
<evidence type="ECO:0000256" key="2">
    <source>
        <dbReference type="SAM" id="MobiDB-lite"/>
    </source>
</evidence>
<keyword evidence="1" id="KW-0175">Coiled coil</keyword>
<dbReference type="eggNOG" id="ENOG502R2W0">
    <property type="taxonomic scope" value="Eukaryota"/>
</dbReference>
<evidence type="ECO:0000313" key="3">
    <source>
        <dbReference type="EMBL" id="EAR85619.2"/>
    </source>
</evidence>
<protein>
    <submittedName>
        <fullName evidence="3">Uncharacterized protein</fullName>
    </submittedName>
</protein>
<dbReference type="KEGG" id="tet:TTHERM_00420270"/>
<dbReference type="RefSeq" id="XP_001033282.2">
    <property type="nucleotide sequence ID" value="XM_001033282.2"/>
</dbReference>
<feature type="compositionally biased region" description="Polar residues" evidence="2">
    <location>
        <begin position="131"/>
        <end position="156"/>
    </location>
</feature>
<dbReference type="OrthoDB" id="313596at2759"/>